<feature type="region of interest" description="Disordered" evidence="8">
    <location>
        <begin position="1"/>
        <end position="125"/>
    </location>
</feature>
<dbReference type="Pfam" id="PF00069">
    <property type="entry name" value="Pkinase"/>
    <property type="match status" value="1"/>
</dbReference>
<feature type="repeat" description="WD" evidence="5">
    <location>
        <begin position="1141"/>
        <end position="1173"/>
    </location>
</feature>
<keyword evidence="3 6" id="KW-0547">Nucleotide-binding</keyword>
<dbReference type="GO" id="GO:0005524">
    <property type="term" value="F:ATP binding"/>
    <property type="evidence" value="ECO:0007669"/>
    <property type="project" value="UniProtKB-UniRule"/>
</dbReference>
<feature type="compositionally biased region" description="Low complexity" evidence="8">
    <location>
        <begin position="1206"/>
        <end position="1219"/>
    </location>
</feature>
<feature type="region of interest" description="Disordered" evidence="8">
    <location>
        <begin position="160"/>
        <end position="182"/>
    </location>
</feature>
<feature type="region of interest" description="Disordered" evidence="8">
    <location>
        <begin position="202"/>
        <end position="275"/>
    </location>
</feature>
<keyword evidence="7" id="KW-0175">Coiled coil</keyword>
<comment type="caution">
    <text evidence="10">The sequence shown here is derived from an EMBL/GenBank/DDBJ whole genome shotgun (WGS) entry which is preliminary data.</text>
</comment>
<keyword evidence="2" id="KW-0677">Repeat</keyword>
<feature type="binding site" evidence="6">
    <location>
        <position position="401"/>
    </location>
    <ligand>
        <name>ATP</name>
        <dbReference type="ChEBI" id="CHEBI:30616"/>
    </ligand>
</feature>
<feature type="compositionally biased region" description="Basic and acidic residues" evidence="8">
    <location>
        <begin position="1"/>
        <end position="29"/>
    </location>
</feature>
<keyword evidence="10" id="KW-0418">Kinase</keyword>
<dbReference type="SUPFAM" id="SSF56112">
    <property type="entry name" value="Protein kinase-like (PK-like)"/>
    <property type="match status" value="1"/>
</dbReference>
<dbReference type="SUPFAM" id="SSF50998">
    <property type="entry name" value="Quinoprotein alcohol dehydrogenase-like"/>
    <property type="match status" value="1"/>
</dbReference>
<evidence type="ECO:0000313" key="11">
    <source>
        <dbReference type="Proteomes" id="UP000317238"/>
    </source>
</evidence>
<dbReference type="Proteomes" id="UP000317238">
    <property type="component" value="Unassembled WGS sequence"/>
</dbReference>
<keyword evidence="11" id="KW-1185">Reference proteome</keyword>
<keyword evidence="10" id="KW-0808">Transferase</keyword>
<dbReference type="PANTHER" id="PTHR44129">
    <property type="entry name" value="WD REPEAT-CONTAINING PROTEIN POP1"/>
    <property type="match status" value="1"/>
</dbReference>
<dbReference type="EC" id="2.7.11.1" evidence="10"/>
<proteinExistence type="predicted"/>
<dbReference type="OrthoDB" id="9765809at2"/>
<dbReference type="PROSITE" id="PS00108">
    <property type="entry name" value="PROTEIN_KINASE_ST"/>
    <property type="match status" value="1"/>
</dbReference>
<dbReference type="Gene3D" id="3.30.200.20">
    <property type="entry name" value="Phosphorylase Kinase, domain 1"/>
    <property type="match status" value="1"/>
</dbReference>
<evidence type="ECO:0000313" key="10">
    <source>
        <dbReference type="EMBL" id="TWT71167.1"/>
    </source>
</evidence>
<feature type="compositionally biased region" description="Basic and acidic residues" evidence="8">
    <location>
        <begin position="79"/>
        <end position="100"/>
    </location>
</feature>
<dbReference type="PROSITE" id="PS50294">
    <property type="entry name" value="WD_REPEATS_REGION"/>
    <property type="match status" value="7"/>
</dbReference>
<dbReference type="SUPFAM" id="SSF50978">
    <property type="entry name" value="WD40 repeat-like"/>
    <property type="match status" value="2"/>
</dbReference>
<feature type="compositionally biased region" description="Basic and acidic residues" evidence="8">
    <location>
        <begin position="112"/>
        <end position="125"/>
    </location>
</feature>
<dbReference type="PROSITE" id="PS00678">
    <property type="entry name" value="WD_REPEATS_1"/>
    <property type="match status" value="1"/>
</dbReference>
<feature type="repeat" description="WD" evidence="5">
    <location>
        <begin position="1817"/>
        <end position="1860"/>
    </location>
</feature>
<dbReference type="InterPro" id="IPR008271">
    <property type="entry name" value="Ser/Thr_kinase_AS"/>
</dbReference>
<feature type="repeat" description="WD" evidence="5">
    <location>
        <begin position="1457"/>
        <end position="1479"/>
    </location>
</feature>
<dbReference type="EMBL" id="SJPL01000001">
    <property type="protein sequence ID" value="TWT71167.1"/>
    <property type="molecule type" value="Genomic_DNA"/>
</dbReference>
<keyword evidence="1 5" id="KW-0853">WD repeat</keyword>
<dbReference type="InterPro" id="IPR001680">
    <property type="entry name" value="WD40_rpt"/>
</dbReference>
<keyword evidence="4 6" id="KW-0067">ATP-binding</keyword>
<dbReference type="InterPro" id="IPR019775">
    <property type="entry name" value="WD40_repeat_CS"/>
</dbReference>
<feature type="repeat" description="WD" evidence="5">
    <location>
        <begin position="1237"/>
        <end position="1271"/>
    </location>
</feature>
<feature type="repeat" description="WD" evidence="5">
    <location>
        <begin position="1957"/>
        <end position="1992"/>
    </location>
</feature>
<dbReference type="RefSeq" id="WP_146439653.1">
    <property type="nucleotide sequence ID" value="NZ_SJPL01000001.1"/>
</dbReference>
<protein>
    <submittedName>
        <fullName evidence="10">Serine/threonine-protein kinase PknD</fullName>
        <ecNumber evidence="10">2.7.11.1</ecNumber>
    </submittedName>
</protein>
<sequence>MSRDGQRSPNDPHREPGRQDDDPSRRPESLDETVDLNQPDGDGHCGPDDQDVPTPDVAATGSGSAKPGERATGDSSANDLDRTAKLDETVDLDATTRLDETVGIDPDADAESSSKEDDLDATKQIDETVDFTPAKLSVPMEALDETTDLSATRRIDETVDVVPAATDSTDESDPNATKRLDETVDLDATTRIDETVDLDATKRLDETAGSETVMASGLVDPSDENRTVDLSSDATAELDAPDSKGDPHSGTVDFELGVDDSRSDQSTMEFQDPDDVHTMDVALDSLVVDPADDADGQPSVLEDDNLGQTISPRQLSDEEQDFWGQISAEFVADDAPTKMKPAIDRSISEQKLALHKRHMVTPMQNDDQLSDYRLIRLLGKGGMGNVFVARQGSLDRLIAVKVIRPLDKAKRSKLRKQGKLQHVEESRRQQFLSEAVVTGDLDHPNIVPIHDVAVTGDNTVFYAMKRVVGTPWSDVIAEKTLDENLEILLRTSDAIGFAHTRGVVHRDIKPENIMLGDFGVVLVMDWGLALAKPEFEKLDSITPSHGLGGTPSFMAPELAVGPVDRIGPAADIYLLGATLFMIITGNPPHNAANVSLCLRAVASNEIRPFDDRYRGELMDIALKAMATNPADRYPDVPSFQDAIRQYRDHAESITLAKRAKDDLQRAGQTEDYSSFARAEFGFEEALVLWEGNRQAKEGLSQARVEHAEAAYRNRDFDLGLSLLSENDPDHVDLIKRLKDGIRERELNASRLTLLKKAAAAMLAFILVGGAAAIYFIDQQRGLAEHNANLARENEELARANAEEARSNAQVAETKRVEAEAARQEAIEAREQAEKAKDKEAIARGDAETARDEALKAKQNEEEQKKIAVEEKNKAVVARNEAVKARRETELARRLVEQEYYRSQIGLAKARVDQNEFDEARRIVDELIEKRRREGKTGELPIELQWLSDVTQQAAETVQLESPAEDLSMSKNAGDFAVALADGRVVTLNRQGQRLRMQPAFATSQGDVASDVAIAADGNRLLVGTELGTVDLMDRSQERPISSGSMLSHNGRVTESMLLSFPDRRDDWILSAGTDRTIRVRSGSSEDQTSVLWHLAPVVAFDAVARQSDVLVAAAIADQTMGRIVLWSIDNDGTSFDRVGVYDQHESPVTDVCLTRDGSLVASGDQSGVVFLWDPKAVAQSDLVSEIQRAVQGLAPETAGNAGDMASVPKQSSSKSVVPSARLVDPDVGSGREDRGQDAAHDSKVLSVSFSDDGQHLVTSGDDYLIKLWRVQASGVDQPPVGQFQRSFRGHGGAVVAAEYWDEGQGMVISASKDMTVRLWDLRKPDVEPMPDSDDDQASVRSYRAFRTLVSQVSKKPSNADGESKNQTGSSGLIQVQDDAIWAARFSPASDRIVTAGRDRTARLLSYDQQNDLWVTDDRTMGTASESDDAALAATLRLDEGTDFRAMAMALDRRYGRLVVGAADAMVRLWDLKKGTELTTASGTGIGNVVAVSRDGRRMVTASSSKNDRALIWEIPPGQSSYPRVMHRLGGHQESVSAVAISDDGKTLLTGDRAGRLIQWDCESGKPIGEPWDDRLGLRIHAIAFAVNGSSAWIATDDGVVSRWDLESRQVVQTYAQDGAAVGLSLSPDKRFLAVVTELAKVDSVVHQAVLVDSVTGASQMLTRLEIPRDAKSLNGGRPGIVDACFDDSDGRLAVLFTPRGDEPSQIDLWHVQTARIDDDRSLVDNATFAQRRGRFELPMRLPDPGAVLPISPNQLLTLHGSAAFLWDCTTYQHMRSYRSHGAITDVAFSADSTRVATASRSVKIWDVETGRAVAKLESPHEGAVRCLQFGPASSPDVLVTGGDDGRVRQWKYRESDETLGLIDAGQWSVTLGRPLSLTFSVDGRRLLVTTDRGEVVVHDIVAKKTDVLMDIPQAGAVLCGRFSADGRWVACGGADRLVRMWPIPGINDVQWRVPIVFRGHAESVEGVVFHGNEDANLRLLSVSDDESLRIWDPMLDAVAKDQTSTEGRELIEIRRHNQPLTDVDISPDQKHVLTADREGRISVWSMNP</sequence>
<dbReference type="Pfam" id="PF00400">
    <property type="entry name" value="WD40"/>
    <property type="match status" value="10"/>
</dbReference>
<evidence type="ECO:0000256" key="8">
    <source>
        <dbReference type="SAM" id="MobiDB-lite"/>
    </source>
</evidence>
<dbReference type="CDD" id="cd14014">
    <property type="entry name" value="STKc_PknB_like"/>
    <property type="match status" value="1"/>
</dbReference>
<evidence type="ECO:0000256" key="5">
    <source>
        <dbReference type="PROSITE-ProRule" id="PRU00221"/>
    </source>
</evidence>
<dbReference type="InterPro" id="IPR000719">
    <property type="entry name" value="Prot_kinase_dom"/>
</dbReference>
<evidence type="ECO:0000259" key="9">
    <source>
        <dbReference type="PROSITE" id="PS50011"/>
    </source>
</evidence>
<feature type="domain" description="Protein kinase" evidence="9">
    <location>
        <begin position="372"/>
        <end position="647"/>
    </location>
</feature>
<evidence type="ECO:0000256" key="4">
    <source>
        <dbReference type="ARBA" id="ARBA00022840"/>
    </source>
</evidence>
<name>A0A5C5Y648_9PLAN</name>
<dbReference type="InterPro" id="IPR017441">
    <property type="entry name" value="Protein_kinase_ATP_BS"/>
</dbReference>
<dbReference type="GO" id="GO:0004674">
    <property type="term" value="F:protein serine/threonine kinase activity"/>
    <property type="evidence" value="ECO:0007669"/>
    <property type="project" value="UniProtKB-EC"/>
</dbReference>
<dbReference type="InterPro" id="IPR011009">
    <property type="entry name" value="Kinase-like_dom_sf"/>
</dbReference>
<dbReference type="InterPro" id="IPR011047">
    <property type="entry name" value="Quinoprotein_ADH-like_sf"/>
</dbReference>
<dbReference type="InterPro" id="IPR050349">
    <property type="entry name" value="WD_LIS1/nudF_dynein_reg"/>
</dbReference>
<feature type="repeat" description="WD" evidence="5">
    <location>
        <begin position="2013"/>
        <end position="2048"/>
    </location>
</feature>
<gene>
    <name evidence="10" type="primary">pknD_5</name>
    <name evidence="10" type="ORF">Pan14r_34770</name>
</gene>
<evidence type="ECO:0000256" key="3">
    <source>
        <dbReference type="ARBA" id="ARBA00022741"/>
    </source>
</evidence>
<dbReference type="SMART" id="SM00320">
    <property type="entry name" value="WD40"/>
    <property type="match status" value="14"/>
</dbReference>
<evidence type="ECO:0000256" key="7">
    <source>
        <dbReference type="SAM" id="Coils"/>
    </source>
</evidence>
<feature type="repeat" description="WD" evidence="5">
    <location>
        <begin position="1528"/>
        <end position="1569"/>
    </location>
</feature>
<evidence type="ECO:0000256" key="6">
    <source>
        <dbReference type="PROSITE-ProRule" id="PRU10141"/>
    </source>
</evidence>
<dbReference type="InterPro" id="IPR036322">
    <property type="entry name" value="WD40_repeat_dom_sf"/>
</dbReference>
<organism evidence="10 11">
    <name type="scientific">Crateriforma conspicua</name>
    <dbReference type="NCBI Taxonomy" id="2527996"/>
    <lineage>
        <taxon>Bacteria</taxon>
        <taxon>Pseudomonadati</taxon>
        <taxon>Planctomycetota</taxon>
        <taxon>Planctomycetia</taxon>
        <taxon>Planctomycetales</taxon>
        <taxon>Planctomycetaceae</taxon>
        <taxon>Crateriforma</taxon>
    </lineage>
</organism>
<dbReference type="PROSITE" id="PS50011">
    <property type="entry name" value="PROTEIN_KINASE_DOM"/>
    <property type="match status" value="1"/>
</dbReference>
<feature type="compositionally biased region" description="Basic and acidic residues" evidence="8">
    <location>
        <begin position="1229"/>
        <end position="1242"/>
    </location>
</feature>
<feature type="coiled-coil region" evidence="7">
    <location>
        <begin position="782"/>
        <end position="887"/>
    </location>
</feature>
<dbReference type="Gene3D" id="1.10.510.10">
    <property type="entry name" value="Transferase(Phosphotransferase) domain 1"/>
    <property type="match status" value="1"/>
</dbReference>
<dbReference type="PROSITE" id="PS00107">
    <property type="entry name" value="PROTEIN_KINASE_ATP"/>
    <property type="match status" value="1"/>
</dbReference>
<dbReference type="SMART" id="SM00220">
    <property type="entry name" value="S_TKc"/>
    <property type="match status" value="1"/>
</dbReference>
<reference evidence="10 11" key="1">
    <citation type="submission" date="2019-02" db="EMBL/GenBank/DDBJ databases">
        <title>Deep-cultivation of Planctomycetes and their phenomic and genomic characterization uncovers novel biology.</title>
        <authorList>
            <person name="Wiegand S."/>
            <person name="Jogler M."/>
            <person name="Boedeker C."/>
            <person name="Pinto D."/>
            <person name="Vollmers J."/>
            <person name="Rivas-Marin E."/>
            <person name="Kohn T."/>
            <person name="Peeters S.H."/>
            <person name="Heuer A."/>
            <person name="Rast P."/>
            <person name="Oberbeckmann S."/>
            <person name="Bunk B."/>
            <person name="Jeske O."/>
            <person name="Meyerdierks A."/>
            <person name="Storesund J.E."/>
            <person name="Kallscheuer N."/>
            <person name="Luecker S."/>
            <person name="Lage O.M."/>
            <person name="Pohl T."/>
            <person name="Merkel B.J."/>
            <person name="Hornburger P."/>
            <person name="Mueller R.-W."/>
            <person name="Bruemmer F."/>
            <person name="Labrenz M."/>
            <person name="Spormann A.M."/>
            <person name="Op Den Camp H."/>
            <person name="Overmann J."/>
            <person name="Amann R."/>
            <person name="Jetten M.S.M."/>
            <person name="Mascher T."/>
            <person name="Medema M.H."/>
            <person name="Devos D.P."/>
            <person name="Kaster A.-K."/>
            <person name="Ovreas L."/>
            <person name="Rohde M."/>
            <person name="Galperin M.Y."/>
            <person name="Jogler C."/>
        </authorList>
    </citation>
    <scope>NUCLEOTIDE SEQUENCE [LARGE SCALE GENOMIC DNA]</scope>
    <source>
        <strain evidence="10 11">Pan14r</strain>
    </source>
</reference>
<feature type="repeat" description="WD" evidence="5">
    <location>
        <begin position="1287"/>
        <end position="1322"/>
    </location>
</feature>
<feature type="region of interest" description="Disordered" evidence="8">
    <location>
        <begin position="1197"/>
        <end position="1242"/>
    </location>
</feature>
<evidence type="ECO:0000256" key="1">
    <source>
        <dbReference type="ARBA" id="ARBA00022574"/>
    </source>
</evidence>
<dbReference type="Gene3D" id="2.130.10.10">
    <property type="entry name" value="YVTN repeat-like/Quinoprotein amine dehydrogenase"/>
    <property type="match status" value="6"/>
</dbReference>
<accession>A0A5C5Y648</accession>
<dbReference type="InterPro" id="IPR015943">
    <property type="entry name" value="WD40/YVTN_repeat-like_dom_sf"/>
</dbReference>
<dbReference type="PROSITE" id="PS50082">
    <property type="entry name" value="WD_REPEATS_2"/>
    <property type="match status" value="8"/>
</dbReference>
<evidence type="ECO:0000256" key="2">
    <source>
        <dbReference type="ARBA" id="ARBA00022737"/>
    </source>
</evidence>